<evidence type="ECO:0000259" key="3">
    <source>
        <dbReference type="PROSITE" id="PS51186"/>
    </source>
</evidence>
<evidence type="ECO:0000256" key="1">
    <source>
        <dbReference type="ARBA" id="ARBA00022679"/>
    </source>
</evidence>
<dbReference type="SUPFAM" id="SSF55729">
    <property type="entry name" value="Acyl-CoA N-acyltransferases (Nat)"/>
    <property type="match status" value="1"/>
</dbReference>
<dbReference type="GO" id="GO:0005737">
    <property type="term" value="C:cytoplasm"/>
    <property type="evidence" value="ECO:0007669"/>
    <property type="project" value="TreeGrafter"/>
</dbReference>
<dbReference type="PANTHER" id="PTHR43626:SF4">
    <property type="entry name" value="GCN5-RELATED N-ACETYLTRANSFERASE 2, CHLOROPLASTIC"/>
    <property type="match status" value="1"/>
</dbReference>
<name>A0A1M5UWR6_9CLOT</name>
<dbReference type="InterPro" id="IPR000182">
    <property type="entry name" value="GNAT_dom"/>
</dbReference>
<dbReference type="Proteomes" id="UP000184241">
    <property type="component" value="Unassembled WGS sequence"/>
</dbReference>
<dbReference type="InterPro" id="IPR045039">
    <property type="entry name" value="NSI-like"/>
</dbReference>
<dbReference type="PROSITE" id="PS51186">
    <property type="entry name" value="GNAT"/>
    <property type="match status" value="1"/>
</dbReference>
<evidence type="ECO:0000256" key="2">
    <source>
        <dbReference type="ARBA" id="ARBA00023315"/>
    </source>
</evidence>
<dbReference type="GO" id="GO:0008080">
    <property type="term" value="F:N-acetyltransferase activity"/>
    <property type="evidence" value="ECO:0007669"/>
    <property type="project" value="InterPro"/>
</dbReference>
<sequence length="130" mass="14823">MLIERNAKIDINELNDLLKTIGWGISLPKKLEDSLNLSWGWITVRDDLNNLIGFVQVLSDGIKHAYILRLLVHKDYQGKGIGTSLMKNLMELLDENNLSPVLLTKPSEESFYSKFGLSRSNNGFISLFKW</sequence>
<accession>A0A1M5UWR6</accession>
<feature type="domain" description="N-acetyltransferase" evidence="3">
    <location>
        <begin position="1"/>
        <end position="130"/>
    </location>
</feature>
<dbReference type="Pfam" id="PF00583">
    <property type="entry name" value="Acetyltransf_1"/>
    <property type="match status" value="1"/>
</dbReference>
<dbReference type="Gene3D" id="3.40.630.30">
    <property type="match status" value="1"/>
</dbReference>
<reference evidence="4 5" key="1">
    <citation type="submission" date="2016-11" db="EMBL/GenBank/DDBJ databases">
        <authorList>
            <person name="Jaros S."/>
            <person name="Januszkiewicz K."/>
            <person name="Wedrychowicz H."/>
        </authorList>
    </citation>
    <scope>NUCLEOTIDE SEQUENCE [LARGE SCALE GENOMIC DNA]</scope>
    <source>
        <strain evidence="4 5">DSM 6191</strain>
    </source>
</reference>
<gene>
    <name evidence="4" type="ORF">SAMN02745941_00673</name>
</gene>
<keyword evidence="2" id="KW-0012">Acyltransferase</keyword>
<keyword evidence="1" id="KW-0808">Transferase</keyword>
<dbReference type="EMBL" id="FQXU01000003">
    <property type="protein sequence ID" value="SHH67441.1"/>
    <property type="molecule type" value="Genomic_DNA"/>
</dbReference>
<organism evidence="4 5">
    <name type="scientific">Clostridium intestinale DSM 6191</name>
    <dbReference type="NCBI Taxonomy" id="1121320"/>
    <lineage>
        <taxon>Bacteria</taxon>
        <taxon>Bacillati</taxon>
        <taxon>Bacillota</taxon>
        <taxon>Clostridia</taxon>
        <taxon>Eubacteriales</taxon>
        <taxon>Clostridiaceae</taxon>
        <taxon>Clostridium</taxon>
    </lineage>
</organism>
<proteinExistence type="predicted"/>
<protein>
    <submittedName>
        <fullName evidence="4">N-acetylglutamate synthase, GNAT family</fullName>
    </submittedName>
</protein>
<dbReference type="InterPro" id="IPR016181">
    <property type="entry name" value="Acyl_CoA_acyltransferase"/>
</dbReference>
<evidence type="ECO:0000313" key="5">
    <source>
        <dbReference type="Proteomes" id="UP000184241"/>
    </source>
</evidence>
<dbReference type="CDD" id="cd04301">
    <property type="entry name" value="NAT_SF"/>
    <property type="match status" value="1"/>
</dbReference>
<dbReference type="PANTHER" id="PTHR43626">
    <property type="entry name" value="ACYL-COA N-ACYLTRANSFERASE"/>
    <property type="match status" value="1"/>
</dbReference>
<evidence type="ECO:0000313" key="4">
    <source>
        <dbReference type="EMBL" id="SHH67441.1"/>
    </source>
</evidence>
<dbReference type="AlphaFoldDB" id="A0A1M5UWR6"/>